<dbReference type="Pfam" id="PF18962">
    <property type="entry name" value="Por_Secre_tail"/>
    <property type="match status" value="1"/>
</dbReference>
<dbReference type="STRING" id="1300348.I602_1613"/>
<evidence type="ECO:0000313" key="6">
    <source>
        <dbReference type="Proteomes" id="UP000037716"/>
    </source>
</evidence>
<feature type="domain" description="Secretion system C-terminal sorting" evidence="3">
    <location>
        <begin position="1074"/>
        <end position="1148"/>
    </location>
</feature>
<dbReference type="PROSITE" id="PS51257">
    <property type="entry name" value="PROKAR_LIPOPROTEIN"/>
    <property type="match status" value="1"/>
</dbReference>
<feature type="chain" id="PRO_5005833007" evidence="2">
    <location>
        <begin position="22"/>
        <end position="1149"/>
    </location>
</feature>
<accession>A0A0M9CGL0</accession>
<dbReference type="OrthoDB" id="9757947at2"/>
<reference evidence="4 6" key="1">
    <citation type="submission" date="2015-07" db="EMBL/GenBank/DDBJ databases">
        <title>Genome of Polaribacter dokdonenesis DSW-5, isolated from seawater off Dokdo in Korea.</title>
        <authorList>
            <person name="Yoon K."/>
            <person name="Song J.Y."/>
            <person name="Kim J.F."/>
        </authorList>
    </citation>
    <scope>NUCLEOTIDE SEQUENCE [LARGE SCALE GENOMIC DNA]</scope>
    <source>
        <strain evidence="4 6">DSW-5</strain>
    </source>
</reference>
<dbReference type="InterPro" id="IPR015943">
    <property type="entry name" value="WD40/YVTN_repeat-like_dom_sf"/>
</dbReference>
<dbReference type="PANTHER" id="PTHR43739">
    <property type="entry name" value="XYLOGLUCANASE (EUROFUNG)"/>
    <property type="match status" value="1"/>
</dbReference>
<keyword evidence="4" id="KW-0378">Hydrolase</keyword>
<name>A0A0M9CGL0_9FLAO</name>
<dbReference type="InterPro" id="IPR026444">
    <property type="entry name" value="Secre_tail"/>
</dbReference>
<reference evidence="5 7" key="2">
    <citation type="submission" date="2016-10" db="EMBL/GenBank/DDBJ databases">
        <authorList>
            <person name="Varghese N."/>
            <person name="Submissions S."/>
        </authorList>
    </citation>
    <scope>NUCLEOTIDE SEQUENCE [LARGE SCALE GENOMIC DNA]</scope>
    <source>
        <strain evidence="5 7">DSW-5</strain>
    </source>
</reference>
<evidence type="ECO:0000256" key="1">
    <source>
        <dbReference type="ARBA" id="ARBA00022729"/>
    </source>
</evidence>
<dbReference type="PATRIC" id="fig|1300348.6.peg.1612"/>
<dbReference type="RefSeq" id="WP_053974189.1">
    <property type="nucleotide sequence ID" value="NZ_FNUE01000001.1"/>
</dbReference>
<dbReference type="EMBL" id="FNUE01000001">
    <property type="protein sequence ID" value="SED96814.1"/>
    <property type="molecule type" value="Genomic_DNA"/>
</dbReference>
<sequence length="1149" mass="125044">MKKVNYLLLALLSVLSVSCNSEKEQETKASTEIEIEVINEKKTKKSPNTRLKKGIEFMADYQREIRKPIDAKKSTYKNGYLIEEFKKAQKRRIPSSSAKDISAVFTERGPANVPGRTRGIAVDPTDENRWFFGTVGGGVWLTEDAGTTFTNITDSTIPNLATSTIVISPQDKNTLYVGTGEPYGNLGAIGGSGVYKTTDGGSTWTNLPNTANFGDVGRIIINPTDKDNVLVGTTSGIYRTTDGGSSWSQTYNSSGTVQDLDSDPTDFNIQYGSVGNFGIVKSIDGGLTWSTSFDRANYNGNHSRFELAVSAADSDYVYLSVYSGSGGTYTNTDFYVSDDKGATYTKLTTTSPNANLVTGQGWYDNIIMAHPYDVNTFYVGGVAVFKVTVSGTDFSFQSIASGYDSSQINDEVHVDQHGMGYILGSNQEFRILLANDGGVYSTAYSTNPGAVDGSWSATAAGKNSTQFYAATKQNGEDNYIAGAQDNGSWISSGDDSSITKSYQKILGGDGFEAVWHYNKPGNFIVASQNYGNIGRYIDYSGALTSFDDSGNGSLSPFYSKLSNVDNNPNVVFAISTNGVWRSTDFGGLWRLSSILNNFTPSASSALNVEASTANPNIVWAGAAMTESGSYVMHVSQDNGQTFNATGVYDNPNGDQNLFITGIAPSYIEANRAYVSFASQGAAKILKTDDLGQSWTDISGYASREQRGFPDVAVHCVLEMPFDENVIWAGTDIGIVETLDGGTTWNMVEGFIPVATYDLRVVNDQVVISTYGRGVWSATVSELADYSLPAYLVAPDVALRQKGIDNSSTIVEYNATVEDVTRAKFFVDDVEVDQVIQDYTTGVTYTFETAALSEGTHKIGVQLFDDNVGLETGITEEFVNIIDFDAPASNVNIAQFQEADIYTDGGFKIDNALYFTDDVLNSAEHPYVANKTYTTILKKPLIISQGSNTLTYTDVAIVEPYTDNLADLTSFYDYVTIEASTDLQNWVTLDKYDARRYSDWLSTYNDTFAVYTDNLFKTQTINLIDKGLVAGQTVVFRFRLVADAGVNAYGWAIKNINAATASVQDVIDNKELFAVYPTVSDGNFTIYAGDSFAKTEVKIYDVSGREAYNSTVDFSSQKEKQMSISLNAGMYILNLIDENGVRTSKKIIIQ</sequence>
<evidence type="ECO:0000259" key="3">
    <source>
        <dbReference type="Pfam" id="PF18962"/>
    </source>
</evidence>
<organism evidence="4 6">
    <name type="scientific">Polaribacter dokdonensis DSW-5</name>
    <dbReference type="NCBI Taxonomy" id="1300348"/>
    <lineage>
        <taxon>Bacteria</taxon>
        <taxon>Pseudomonadati</taxon>
        <taxon>Bacteroidota</taxon>
        <taxon>Flavobacteriia</taxon>
        <taxon>Flavobacteriales</taxon>
        <taxon>Flavobacteriaceae</taxon>
    </lineage>
</organism>
<proteinExistence type="predicted"/>
<dbReference type="NCBIfam" id="TIGR04183">
    <property type="entry name" value="Por_Secre_tail"/>
    <property type="match status" value="1"/>
</dbReference>
<feature type="signal peptide" evidence="2">
    <location>
        <begin position="1"/>
        <end position="21"/>
    </location>
</feature>
<keyword evidence="7" id="KW-1185">Reference proteome</keyword>
<dbReference type="AlphaFoldDB" id="A0A0M9CGL0"/>
<dbReference type="EMBL" id="LGBR01000001">
    <property type="protein sequence ID" value="KOY52053.1"/>
    <property type="molecule type" value="Genomic_DNA"/>
</dbReference>
<comment type="caution">
    <text evidence="4">The sequence shown here is derived from an EMBL/GenBank/DDBJ whole genome shotgun (WGS) entry which is preliminary data.</text>
</comment>
<evidence type="ECO:0000256" key="2">
    <source>
        <dbReference type="SAM" id="SignalP"/>
    </source>
</evidence>
<evidence type="ECO:0000313" key="5">
    <source>
        <dbReference type="EMBL" id="SED96814.1"/>
    </source>
</evidence>
<gene>
    <name evidence="4" type="ORF">I602_1613</name>
    <name evidence="5" type="ORF">SAMN05444353_0154</name>
</gene>
<dbReference type="InterPro" id="IPR052025">
    <property type="entry name" value="Xyloglucanase_GH74"/>
</dbReference>
<dbReference type="GO" id="GO:0010411">
    <property type="term" value="P:xyloglucan metabolic process"/>
    <property type="evidence" value="ECO:0007669"/>
    <property type="project" value="TreeGrafter"/>
</dbReference>
<keyword evidence="1 2" id="KW-0732">Signal</keyword>
<evidence type="ECO:0000313" key="7">
    <source>
        <dbReference type="Proteomes" id="UP000183071"/>
    </source>
</evidence>
<dbReference type="SUPFAM" id="SSF110296">
    <property type="entry name" value="Oligoxyloglucan reducing end-specific cellobiohydrolase"/>
    <property type="match status" value="2"/>
</dbReference>
<evidence type="ECO:0000313" key="4">
    <source>
        <dbReference type="EMBL" id="KOY52053.1"/>
    </source>
</evidence>
<dbReference type="GO" id="GO:0016787">
    <property type="term" value="F:hydrolase activity"/>
    <property type="evidence" value="ECO:0007669"/>
    <property type="project" value="UniProtKB-KW"/>
</dbReference>
<dbReference type="Proteomes" id="UP000183071">
    <property type="component" value="Unassembled WGS sequence"/>
</dbReference>
<dbReference type="Proteomes" id="UP000037716">
    <property type="component" value="Unassembled WGS sequence"/>
</dbReference>
<dbReference type="Gene3D" id="2.130.10.10">
    <property type="entry name" value="YVTN repeat-like/Quinoprotein amine dehydrogenase"/>
    <property type="match status" value="4"/>
</dbReference>
<dbReference type="PANTHER" id="PTHR43739:SF5">
    <property type="entry name" value="EXO-ALPHA-SIALIDASE"/>
    <property type="match status" value="1"/>
</dbReference>
<protein>
    <submittedName>
        <fullName evidence="4">Glycosyl hydrolase</fullName>
    </submittedName>
    <submittedName>
        <fullName evidence="5">Por secretion system C-terminal sorting domain-containing protein</fullName>
    </submittedName>
</protein>